<protein>
    <recommendedName>
        <fullName evidence="1">Serine aminopeptidase S33 domain-containing protein</fullName>
    </recommendedName>
</protein>
<dbReference type="EMBL" id="ABCS01000005">
    <property type="protein sequence ID" value="EDM81212.1"/>
    <property type="molecule type" value="Genomic_DNA"/>
</dbReference>
<dbReference type="PANTHER" id="PTHR43265">
    <property type="entry name" value="ESTERASE ESTD"/>
    <property type="match status" value="1"/>
</dbReference>
<proteinExistence type="predicted"/>
<dbReference type="SUPFAM" id="SSF53474">
    <property type="entry name" value="alpha/beta-Hydrolases"/>
    <property type="match status" value="1"/>
</dbReference>
<accession>A6FZ57</accession>
<evidence type="ECO:0000313" key="3">
    <source>
        <dbReference type="Proteomes" id="UP000005801"/>
    </source>
</evidence>
<dbReference type="Gene3D" id="3.40.50.1820">
    <property type="entry name" value="alpha/beta hydrolase"/>
    <property type="match status" value="1"/>
</dbReference>
<dbReference type="Proteomes" id="UP000005801">
    <property type="component" value="Unassembled WGS sequence"/>
</dbReference>
<dbReference type="InterPro" id="IPR022742">
    <property type="entry name" value="Hydrolase_4"/>
</dbReference>
<dbReference type="Pfam" id="PF12146">
    <property type="entry name" value="Hydrolase_4"/>
    <property type="match status" value="1"/>
</dbReference>
<name>A6FZ57_9BACT</name>
<dbReference type="STRING" id="391625.PPSIR1_30390"/>
<dbReference type="eggNOG" id="COG1073">
    <property type="taxonomic scope" value="Bacteria"/>
</dbReference>
<dbReference type="PANTHER" id="PTHR43265:SF1">
    <property type="entry name" value="ESTERASE ESTD"/>
    <property type="match status" value="1"/>
</dbReference>
<dbReference type="InterPro" id="IPR053145">
    <property type="entry name" value="AB_hydrolase_Est10"/>
</dbReference>
<dbReference type="InterPro" id="IPR029058">
    <property type="entry name" value="AB_hydrolase_fold"/>
</dbReference>
<feature type="domain" description="Serine aminopeptidase S33" evidence="1">
    <location>
        <begin position="295"/>
        <end position="384"/>
    </location>
</feature>
<reference evidence="2 3" key="1">
    <citation type="submission" date="2007-06" db="EMBL/GenBank/DDBJ databases">
        <authorList>
            <person name="Shimkets L."/>
            <person name="Ferriera S."/>
            <person name="Johnson J."/>
            <person name="Kravitz S."/>
            <person name="Beeson K."/>
            <person name="Sutton G."/>
            <person name="Rogers Y.-H."/>
            <person name="Friedman R."/>
            <person name="Frazier M."/>
            <person name="Venter J.C."/>
        </authorList>
    </citation>
    <scope>NUCLEOTIDE SEQUENCE [LARGE SCALE GENOMIC DNA]</scope>
    <source>
        <strain evidence="2 3">SIR-1</strain>
    </source>
</reference>
<evidence type="ECO:0000259" key="1">
    <source>
        <dbReference type="Pfam" id="PF12146"/>
    </source>
</evidence>
<evidence type="ECO:0000313" key="2">
    <source>
        <dbReference type="EMBL" id="EDM81212.1"/>
    </source>
</evidence>
<comment type="caution">
    <text evidence="2">The sequence shown here is derived from an EMBL/GenBank/DDBJ whole genome shotgun (WGS) entry which is preliminary data.</text>
</comment>
<organism evidence="2 3">
    <name type="scientific">Plesiocystis pacifica SIR-1</name>
    <dbReference type="NCBI Taxonomy" id="391625"/>
    <lineage>
        <taxon>Bacteria</taxon>
        <taxon>Pseudomonadati</taxon>
        <taxon>Myxococcota</taxon>
        <taxon>Polyangia</taxon>
        <taxon>Nannocystales</taxon>
        <taxon>Nannocystaceae</taxon>
        <taxon>Plesiocystis</taxon>
    </lineage>
</organism>
<sequence length="516" mass="56475">MDTVVDPARAIGELYEVGEIRAFEFTQLGTTIGRSWGRYGGTVVQAGETLHRIETRVELLPPGSKPVRWASELLVDGEGNLVGGWERSMAAQLSFAVDPGDAMLRIEADAGLPQIEREELAYDPGTAFMGYMSTIHEELMFGARELVLGENEWRLISLSAGRADPWSATVEKKGTTVVLDTSLGEEIWFEDGRINRIEVREDELVVTTMAHPRWPEWEVIGPKGLKYQKPADASFSIRPVELPGQPGEAGLAGEVLVPDPDTHGPGPYPGVVFLNGSVSADRYGFAGPPAVDLGYHEMTDALANAGFVVIRYDERGIGESEQAPMSWAGQRGDAQRAFRTLLVQAEVDPDHILAIGHAEGGWRALALAAMRPREIVGVAMLATPGRGYRELFAAQPDVLAALESGEGLPPNLEPMAQWYGEILQEDPDALIFRARVPMWLAQGGQDFEVDPVKDVSALEASATKHKRKLTVARFEHLDHHFKATDGTSNHASYLEERPVDRRFLKALVAWAENAAK</sequence>
<gene>
    <name evidence="2" type="ORF">PPSIR1_30390</name>
</gene>
<keyword evidence="3" id="KW-1185">Reference proteome</keyword>
<dbReference type="AlphaFoldDB" id="A6FZ57"/>
<dbReference type="GO" id="GO:0052689">
    <property type="term" value="F:carboxylic ester hydrolase activity"/>
    <property type="evidence" value="ECO:0007669"/>
    <property type="project" value="TreeGrafter"/>
</dbReference>